<evidence type="ECO:0000256" key="1">
    <source>
        <dbReference type="ARBA" id="ARBA00023015"/>
    </source>
</evidence>
<proteinExistence type="predicted"/>
<dbReference type="Gene3D" id="1.10.260.40">
    <property type="entry name" value="lambda repressor-like DNA-binding domains"/>
    <property type="match status" value="1"/>
</dbReference>
<organism evidence="5 6">
    <name type="scientific">Bacillus taeanensis</name>
    <dbReference type="NCBI Taxonomy" id="273032"/>
    <lineage>
        <taxon>Bacteria</taxon>
        <taxon>Bacillati</taxon>
        <taxon>Bacillota</taxon>
        <taxon>Bacilli</taxon>
        <taxon>Bacillales</taxon>
        <taxon>Bacillaceae</taxon>
        <taxon>Bacillus</taxon>
    </lineage>
</organism>
<dbReference type="EMBL" id="QOCW01000014">
    <property type="protein sequence ID" value="RBW69040.1"/>
    <property type="molecule type" value="Genomic_DNA"/>
</dbReference>
<keyword evidence="1" id="KW-0805">Transcription regulation</keyword>
<dbReference type="Proteomes" id="UP000253314">
    <property type="component" value="Unassembled WGS sequence"/>
</dbReference>
<dbReference type="GO" id="GO:0003700">
    <property type="term" value="F:DNA-binding transcription factor activity"/>
    <property type="evidence" value="ECO:0007669"/>
    <property type="project" value="TreeGrafter"/>
</dbReference>
<dbReference type="OrthoDB" id="9796186at2"/>
<dbReference type="PROSITE" id="PS50932">
    <property type="entry name" value="HTH_LACI_2"/>
    <property type="match status" value="1"/>
</dbReference>
<dbReference type="InterPro" id="IPR028082">
    <property type="entry name" value="Peripla_BP_I"/>
</dbReference>
<dbReference type="AlphaFoldDB" id="A0A366XRP8"/>
<dbReference type="PRINTS" id="PR00036">
    <property type="entry name" value="HTHLACI"/>
</dbReference>
<comment type="caution">
    <text evidence="5">The sequence shown here is derived from an EMBL/GenBank/DDBJ whole genome shotgun (WGS) entry which is preliminary data.</text>
</comment>
<evidence type="ECO:0000256" key="2">
    <source>
        <dbReference type="ARBA" id="ARBA00023125"/>
    </source>
</evidence>
<gene>
    <name evidence="5" type="ORF">DS031_13985</name>
</gene>
<dbReference type="PROSITE" id="PS00356">
    <property type="entry name" value="HTH_LACI_1"/>
    <property type="match status" value="1"/>
</dbReference>
<keyword evidence="3" id="KW-0804">Transcription</keyword>
<dbReference type="Gene3D" id="3.40.50.2300">
    <property type="match status" value="2"/>
</dbReference>
<keyword evidence="6" id="KW-1185">Reference proteome</keyword>
<feature type="domain" description="HTH lacI-type" evidence="4">
    <location>
        <begin position="3"/>
        <end position="57"/>
    </location>
</feature>
<accession>A0A366XRP8</accession>
<dbReference type="InterPro" id="IPR010982">
    <property type="entry name" value="Lambda_DNA-bd_dom_sf"/>
</dbReference>
<reference evidence="5 6" key="1">
    <citation type="submission" date="2018-07" db="EMBL/GenBank/DDBJ databases">
        <title>Lottiidibacillus patelloidae gen. nov., sp. nov., isolated from the intestinal tract of a marine limpet and the reclassification of B. taeanensis BH030017T, B. algicola KMM 3737T and B. hwajinpoensis SW-72T as genus Lottiidibacillus.</title>
        <authorList>
            <person name="Liu R."/>
            <person name="Huang Z."/>
        </authorList>
    </citation>
    <scope>NUCLEOTIDE SEQUENCE [LARGE SCALE GENOMIC DNA]</scope>
    <source>
        <strain evidence="5 6">BH030017</strain>
    </source>
</reference>
<dbReference type="CDD" id="cd01392">
    <property type="entry name" value="HTH_LacI"/>
    <property type="match status" value="1"/>
</dbReference>
<evidence type="ECO:0000256" key="3">
    <source>
        <dbReference type="ARBA" id="ARBA00023163"/>
    </source>
</evidence>
<dbReference type="SUPFAM" id="SSF47413">
    <property type="entry name" value="lambda repressor-like DNA-binding domains"/>
    <property type="match status" value="1"/>
</dbReference>
<dbReference type="Pfam" id="PF00356">
    <property type="entry name" value="LacI"/>
    <property type="match status" value="1"/>
</dbReference>
<dbReference type="PANTHER" id="PTHR30146:SF147">
    <property type="entry name" value="HTH-TYPE TRANSCRIPTIONAL REGULATOR DEGA"/>
    <property type="match status" value="1"/>
</dbReference>
<name>A0A366XRP8_9BACI</name>
<protein>
    <submittedName>
        <fullName evidence="5">LacI family transcriptional regulator</fullName>
    </submittedName>
</protein>
<dbReference type="PANTHER" id="PTHR30146">
    <property type="entry name" value="LACI-RELATED TRANSCRIPTIONAL REPRESSOR"/>
    <property type="match status" value="1"/>
</dbReference>
<keyword evidence="2" id="KW-0238">DNA-binding</keyword>
<dbReference type="SMART" id="SM00354">
    <property type="entry name" value="HTH_LACI"/>
    <property type="match status" value="1"/>
</dbReference>
<dbReference type="GO" id="GO:0000976">
    <property type="term" value="F:transcription cis-regulatory region binding"/>
    <property type="evidence" value="ECO:0007669"/>
    <property type="project" value="TreeGrafter"/>
</dbReference>
<evidence type="ECO:0000259" key="4">
    <source>
        <dbReference type="PROSITE" id="PS50932"/>
    </source>
</evidence>
<dbReference type="InterPro" id="IPR000843">
    <property type="entry name" value="HTH_LacI"/>
</dbReference>
<dbReference type="SUPFAM" id="SSF53822">
    <property type="entry name" value="Periplasmic binding protein-like I"/>
    <property type="match status" value="1"/>
</dbReference>
<dbReference type="Pfam" id="PF13377">
    <property type="entry name" value="Peripla_BP_3"/>
    <property type="match status" value="1"/>
</dbReference>
<dbReference type="RefSeq" id="WP_113806688.1">
    <property type="nucleotide sequence ID" value="NZ_QOCW01000014.1"/>
</dbReference>
<evidence type="ECO:0000313" key="6">
    <source>
        <dbReference type="Proteomes" id="UP000253314"/>
    </source>
</evidence>
<sequence>MKATIYDVAKNAGVSIATVSKVINNNGRISDKTRKKVLKIMKDLDYQPSFAAAALTGKRTNTIGLLIPDLANPFFAEIARSIEDRGHELGVSVVMCSTDKNKEKEEKYVSLLVRKSVDGFILASGFSNVEVVEDLLKKKIPVAMIAQDVPTLLVDTLSVDDYKGGYLATVHLLSLEHKRIAVIGEVARSSDDRIRGYKEALQQSGHLVHDDYIVRSESSIEGGRKAADHLLNQSNPPTAIFACNDLLAIGVIQAVQARGLVVPNDVSIIGFDNTILATTSDPALTTIAQPIHEMGQFIMDLLIQEIEGKKTVKRRMLLLPELVVRNSTAKPSVSVEKQLT</sequence>
<dbReference type="InterPro" id="IPR046335">
    <property type="entry name" value="LacI/GalR-like_sensor"/>
</dbReference>
<evidence type="ECO:0000313" key="5">
    <source>
        <dbReference type="EMBL" id="RBW69040.1"/>
    </source>
</evidence>